<feature type="transmembrane region" description="Helical" evidence="1">
    <location>
        <begin position="20"/>
        <end position="44"/>
    </location>
</feature>
<dbReference type="AlphaFoldDB" id="A0A7X4KNR1"/>
<protein>
    <submittedName>
        <fullName evidence="2">Uncharacterized protein</fullName>
    </submittedName>
</protein>
<gene>
    <name evidence="2" type="ORF">GTP77_19170</name>
</gene>
<keyword evidence="1" id="KW-0472">Membrane</keyword>
<evidence type="ECO:0000256" key="1">
    <source>
        <dbReference type="SAM" id="Phobius"/>
    </source>
</evidence>
<evidence type="ECO:0000313" key="3">
    <source>
        <dbReference type="Proteomes" id="UP000450676"/>
    </source>
</evidence>
<dbReference type="EMBL" id="WWCU01000023">
    <property type="protein sequence ID" value="MYN09447.1"/>
    <property type="molecule type" value="Genomic_DNA"/>
</dbReference>
<name>A0A7X4KNR1_9BURK</name>
<keyword evidence="3" id="KW-1185">Reference proteome</keyword>
<reference evidence="2 3" key="1">
    <citation type="submission" date="2019-12" db="EMBL/GenBank/DDBJ databases">
        <title>Novel species isolated from a subtropical stream in China.</title>
        <authorList>
            <person name="Lu H."/>
        </authorList>
    </citation>
    <scope>NUCLEOTIDE SEQUENCE [LARGE SCALE GENOMIC DNA]</scope>
    <source>
        <strain evidence="2 3">FT127W</strain>
    </source>
</reference>
<keyword evidence="1" id="KW-1133">Transmembrane helix</keyword>
<dbReference type="RefSeq" id="WP_161073748.1">
    <property type="nucleotide sequence ID" value="NZ_CP086370.1"/>
</dbReference>
<keyword evidence="1" id="KW-0812">Transmembrane</keyword>
<evidence type="ECO:0000313" key="2">
    <source>
        <dbReference type="EMBL" id="MYN09447.1"/>
    </source>
</evidence>
<sequence length="46" mass="5369">MIKRFADYMDSAENRRKLTIRLGIFMIVGGIAFNLIMLYAIVFLNK</sequence>
<accession>A0A7X4KNR1</accession>
<organism evidence="2 3">
    <name type="scientific">Pseudoduganella aquatica</name>
    <dbReference type="NCBI Taxonomy" id="2660641"/>
    <lineage>
        <taxon>Bacteria</taxon>
        <taxon>Pseudomonadati</taxon>
        <taxon>Pseudomonadota</taxon>
        <taxon>Betaproteobacteria</taxon>
        <taxon>Burkholderiales</taxon>
        <taxon>Oxalobacteraceae</taxon>
        <taxon>Telluria group</taxon>
        <taxon>Pseudoduganella</taxon>
    </lineage>
</organism>
<comment type="caution">
    <text evidence="2">The sequence shown here is derived from an EMBL/GenBank/DDBJ whole genome shotgun (WGS) entry which is preliminary data.</text>
</comment>
<dbReference type="Proteomes" id="UP000450676">
    <property type="component" value="Unassembled WGS sequence"/>
</dbReference>
<proteinExistence type="predicted"/>